<dbReference type="EMBL" id="LLEI02000055">
    <property type="protein sequence ID" value="OAJ92813.1"/>
    <property type="molecule type" value="Genomic_DNA"/>
</dbReference>
<dbReference type="AlphaFoldDB" id="A0A177XW30"/>
<dbReference type="RefSeq" id="WP_054963674.1">
    <property type="nucleotide sequence ID" value="NZ_LLEI02000055.1"/>
</dbReference>
<reference evidence="1 2" key="1">
    <citation type="journal article" date="2016" name="Syst. Appl. Microbiol.">
        <title>Vibrio bivalvicida sp. nov., a novel larval pathogen for bivalve molluscs reared in a hatchery.</title>
        <authorList>
            <person name="Dubert J."/>
            <person name="Romalde J.L."/>
            <person name="Prado S."/>
            <person name="Barja J.L."/>
        </authorList>
    </citation>
    <scope>NUCLEOTIDE SEQUENCE [LARGE SCALE GENOMIC DNA]</scope>
    <source>
        <strain evidence="1 2">605</strain>
    </source>
</reference>
<evidence type="ECO:0000313" key="1">
    <source>
        <dbReference type="EMBL" id="OAJ92813.1"/>
    </source>
</evidence>
<comment type="caution">
    <text evidence="1">The sequence shown here is derived from an EMBL/GenBank/DDBJ whole genome shotgun (WGS) entry which is preliminary data.</text>
</comment>
<name>A0A177XW30_9VIBR</name>
<dbReference type="Proteomes" id="UP000078406">
    <property type="component" value="Unassembled WGS sequence"/>
</dbReference>
<accession>A0A177XW30</accession>
<organism evidence="1 2">
    <name type="scientific">Vibrio bivalvicida</name>
    <dbReference type="NCBI Taxonomy" id="1276888"/>
    <lineage>
        <taxon>Bacteria</taxon>
        <taxon>Pseudomonadati</taxon>
        <taxon>Pseudomonadota</taxon>
        <taxon>Gammaproteobacteria</taxon>
        <taxon>Vibrionales</taxon>
        <taxon>Vibrionaceae</taxon>
        <taxon>Vibrio</taxon>
        <taxon>Vibrio oreintalis group</taxon>
    </lineage>
</organism>
<protein>
    <submittedName>
        <fullName evidence="1">Uncharacterized protein</fullName>
    </submittedName>
</protein>
<sequence length="163" mass="18219">MHATNVSSFKSGSSPLVGLLSAAKFIVQGRQESKAIGQVYEGFHMMVNGLSMVLQSTEVILNDKIDYIMDHEASVISDDMFEDFHEFENVISALQPLIFEDGVGLPDDFRRSVARVIERCRILQTLERQFREHTSVPAHISMSALQGENPQTTKKFVGGWTEA</sequence>
<proteinExistence type="predicted"/>
<evidence type="ECO:0000313" key="2">
    <source>
        <dbReference type="Proteomes" id="UP000078406"/>
    </source>
</evidence>
<gene>
    <name evidence="1" type="ORF">APB76_18055</name>
</gene>